<dbReference type="AlphaFoldDB" id="A0A168L671"/>
<dbReference type="Proteomes" id="UP000076967">
    <property type="component" value="Unassembled WGS sequence"/>
</dbReference>
<accession>A0A168L671</accession>
<dbReference type="Pfam" id="PF20074">
    <property type="entry name" value="DUF6470"/>
    <property type="match status" value="1"/>
</dbReference>
<reference evidence="1 2" key="1">
    <citation type="submission" date="2016-03" db="EMBL/GenBank/DDBJ databases">
        <title>Draft genome sequence of Paenibacillus glacialis DSM 22343.</title>
        <authorList>
            <person name="Shin S.-K."/>
            <person name="Yi H."/>
        </authorList>
    </citation>
    <scope>NUCLEOTIDE SEQUENCE [LARGE SCALE GENOMIC DNA]</scope>
    <source>
        <strain evidence="1 2">DSM 22343</strain>
    </source>
</reference>
<name>A0A168L671_9BACL</name>
<evidence type="ECO:0000313" key="2">
    <source>
        <dbReference type="Proteomes" id="UP000076967"/>
    </source>
</evidence>
<dbReference type="STRING" id="494026.PGLA_10795"/>
<evidence type="ECO:0000313" key="1">
    <source>
        <dbReference type="EMBL" id="OAB42935.1"/>
    </source>
</evidence>
<proteinExistence type="predicted"/>
<dbReference type="RefSeq" id="WP_068532403.1">
    <property type="nucleotide sequence ID" value="NZ_LVJH01000017.1"/>
</dbReference>
<dbReference type="EMBL" id="LVJH01000017">
    <property type="protein sequence ID" value="OAB42935.1"/>
    <property type="molecule type" value="Genomic_DNA"/>
</dbReference>
<organism evidence="1 2">
    <name type="scientific">Paenibacillus glacialis</name>
    <dbReference type="NCBI Taxonomy" id="494026"/>
    <lineage>
        <taxon>Bacteria</taxon>
        <taxon>Bacillati</taxon>
        <taxon>Bacillota</taxon>
        <taxon>Bacilli</taxon>
        <taxon>Bacillales</taxon>
        <taxon>Paenibacillaceae</taxon>
        <taxon>Paenibacillus</taxon>
    </lineage>
</organism>
<gene>
    <name evidence="1" type="ORF">PGLA_10795</name>
</gene>
<protein>
    <submittedName>
        <fullName evidence="1">Uncharacterized protein</fullName>
    </submittedName>
</protein>
<dbReference type="OrthoDB" id="2112831at2"/>
<sequence length="189" mass="21011">MNLNPILQIRQTPGIIGIDADRGQYSIQQPRADMSISTQPAQLETHQYQPVLKVDQSKANAAYNGGSLSEMNGRIYSGIQQIFLQNMANRVQQGNNLAAIHIPGNTISNIVGTDIAAVPFPEFRGPASIDNVDVDFEIRAMDTSYQPAELNLNVQVNRPEVEYTRGKLDIYMQQHPSVQYTPPELDVKM</sequence>
<comment type="caution">
    <text evidence="1">The sequence shown here is derived from an EMBL/GenBank/DDBJ whole genome shotgun (WGS) entry which is preliminary data.</text>
</comment>
<keyword evidence="2" id="KW-1185">Reference proteome</keyword>
<dbReference type="InterPro" id="IPR045527">
    <property type="entry name" value="DUF6470"/>
</dbReference>